<comment type="cofactor">
    <cofactor evidence="1">
        <name>Mg(2+)</name>
        <dbReference type="ChEBI" id="CHEBI:18420"/>
    </cofactor>
</comment>
<comment type="caution">
    <text evidence="10">The sequence shown here is derived from an EMBL/GenBank/DDBJ whole genome shotgun (WGS) entry which is preliminary data.</text>
</comment>
<evidence type="ECO:0000256" key="4">
    <source>
        <dbReference type="ARBA" id="ARBA00022801"/>
    </source>
</evidence>
<evidence type="ECO:0000256" key="6">
    <source>
        <dbReference type="ARBA" id="ARBA00022842"/>
    </source>
</evidence>
<protein>
    <recommendedName>
        <fullName evidence="9">Exonuclease domain-containing protein</fullName>
    </recommendedName>
</protein>
<comment type="similarity">
    <text evidence="7">Belongs to the exonuclease superfamily. TREX family.</text>
</comment>
<dbReference type="CDD" id="cd06127">
    <property type="entry name" value="DEDDh"/>
    <property type="match status" value="1"/>
</dbReference>
<keyword evidence="5" id="KW-0269">Exonuclease</keyword>
<evidence type="ECO:0000256" key="7">
    <source>
        <dbReference type="ARBA" id="ARBA00025769"/>
    </source>
</evidence>
<evidence type="ECO:0000256" key="5">
    <source>
        <dbReference type="ARBA" id="ARBA00022839"/>
    </source>
</evidence>
<dbReference type="InterPro" id="IPR057617">
    <property type="entry name" value="PML_C"/>
</dbReference>
<accession>A0AAN8WVH3</accession>
<dbReference type="PANTHER" id="PTHR13058:SF22">
    <property type="entry name" value="EXODEOXYRIBONUCLEASE III"/>
    <property type="match status" value="1"/>
</dbReference>
<dbReference type="PANTHER" id="PTHR13058">
    <property type="entry name" value="THREE PRIME REPAIR EXONUCLEASE 1, 2"/>
    <property type="match status" value="1"/>
</dbReference>
<dbReference type="InterPro" id="IPR036397">
    <property type="entry name" value="RNaseH_sf"/>
</dbReference>
<dbReference type="Pfam" id="PF00929">
    <property type="entry name" value="RNase_T"/>
    <property type="match status" value="1"/>
</dbReference>
<dbReference type="Pfam" id="PF25244">
    <property type="entry name" value="PML_C"/>
    <property type="match status" value="1"/>
</dbReference>
<dbReference type="InterPro" id="IPR012337">
    <property type="entry name" value="RNaseH-like_sf"/>
</dbReference>
<evidence type="ECO:0000313" key="11">
    <source>
        <dbReference type="Proteomes" id="UP001381693"/>
    </source>
</evidence>
<evidence type="ECO:0000256" key="2">
    <source>
        <dbReference type="ARBA" id="ARBA00022722"/>
    </source>
</evidence>
<dbReference type="SMART" id="SM00479">
    <property type="entry name" value="EXOIII"/>
    <property type="match status" value="1"/>
</dbReference>
<dbReference type="EMBL" id="JAXCGZ010013302">
    <property type="protein sequence ID" value="KAK7072927.1"/>
    <property type="molecule type" value="Genomic_DNA"/>
</dbReference>
<evidence type="ECO:0000313" key="10">
    <source>
        <dbReference type="EMBL" id="KAK7072927.1"/>
    </source>
</evidence>
<keyword evidence="4" id="KW-0378">Hydrolase</keyword>
<dbReference type="InterPro" id="IPR013520">
    <property type="entry name" value="Ribonucl_H"/>
</dbReference>
<dbReference type="InterPro" id="IPR040393">
    <property type="entry name" value="TREX1/2"/>
</dbReference>
<proteinExistence type="inferred from homology"/>
<dbReference type="SUPFAM" id="SSF53098">
    <property type="entry name" value="Ribonuclease H-like"/>
    <property type="match status" value="1"/>
</dbReference>
<sequence>MDKGNCNISLVSEQNNLSQAFIPEKSSDDHVLKPEKKRARKTKEDSCQETGEAAPQSKKERARKIKEESCPETGEVAPESKKTKEEFYTETEKTPLSIPGIPSPILKPELKQVEDAGLQYVIFDIETTGFRMPRHITQLAAVTSTRTFSQYVIPDVDIEEKVTEITGISFDREKKQMYHKNQPVEAIPIHQALEKFLQILKYKSQVLVGHNIRKFDSSVLFSALEACGLYEKFHCIVGILDTLELVKKIHPQLHNYQQENIYKIFFADEYNAHDALEDVTALQRIFDYVKKSHTDEIKKHTFSTQSVHDIWKYNKQMRQNLKSYRLPISNEAISKHMAKIAAGSGLTYNHIKTAHSLHGKDGIEQVFSELTNAGKPRVTKNKRVIEKLFNFMERVRKKKFLQYPNMTLTPPSTWHQLEFI</sequence>
<keyword evidence="11" id="KW-1185">Reference proteome</keyword>
<dbReference type="GO" id="GO:0006308">
    <property type="term" value="P:DNA catabolic process"/>
    <property type="evidence" value="ECO:0007669"/>
    <property type="project" value="TreeGrafter"/>
</dbReference>
<dbReference type="GO" id="GO:0008296">
    <property type="term" value="F:3'-5'-DNA exonuclease activity"/>
    <property type="evidence" value="ECO:0007669"/>
    <property type="project" value="TreeGrafter"/>
</dbReference>
<dbReference type="Gene3D" id="3.30.420.10">
    <property type="entry name" value="Ribonuclease H-like superfamily/Ribonuclease H"/>
    <property type="match status" value="1"/>
</dbReference>
<gene>
    <name evidence="10" type="ORF">SK128_004438</name>
</gene>
<organism evidence="10 11">
    <name type="scientific">Halocaridina rubra</name>
    <name type="common">Hawaiian red shrimp</name>
    <dbReference type="NCBI Taxonomy" id="373956"/>
    <lineage>
        <taxon>Eukaryota</taxon>
        <taxon>Metazoa</taxon>
        <taxon>Ecdysozoa</taxon>
        <taxon>Arthropoda</taxon>
        <taxon>Crustacea</taxon>
        <taxon>Multicrustacea</taxon>
        <taxon>Malacostraca</taxon>
        <taxon>Eumalacostraca</taxon>
        <taxon>Eucarida</taxon>
        <taxon>Decapoda</taxon>
        <taxon>Pleocyemata</taxon>
        <taxon>Caridea</taxon>
        <taxon>Atyoidea</taxon>
        <taxon>Atyidae</taxon>
        <taxon>Halocaridina</taxon>
    </lineage>
</organism>
<dbReference type="GO" id="GO:0003676">
    <property type="term" value="F:nucleic acid binding"/>
    <property type="evidence" value="ECO:0007669"/>
    <property type="project" value="InterPro"/>
</dbReference>
<dbReference type="AlphaFoldDB" id="A0AAN8WVH3"/>
<reference evidence="10 11" key="1">
    <citation type="submission" date="2023-11" db="EMBL/GenBank/DDBJ databases">
        <title>Halocaridina rubra genome assembly.</title>
        <authorList>
            <person name="Smith C."/>
        </authorList>
    </citation>
    <scope>NUCLEOTIDE SEQUENCE [LARGE SCALE GENOMIC DNA]</scope>
    <source>
        <strain evidence="10">EP-1</strain>
        <tissue evidence="10">Whole</tissue>
    </source>
</reference>
<feature type="domain" description="Exonuclease" evidence="9">
    <location>
        <begin position="119"/>
        <end position="295"/>
    </location>
</feature>
<evidence type="ECO:0000256" key="3">
    <source>
        <dbReference type="ARBA" id="ARBA00022723"/>
    </source>
</evidence>
<keyword evidence="2" id="KW-0540">Nuclease</keyword>
<dbReference type="GO" id="GO:0005737">
    <property type="term" value="C:cytoplasm"/>
    <property type="evidence" value="ECO:0007669"/>
    <property type="project" value="TreeGrafter"/>
</dbReference>
<evidence type="ECO:0000256" key="1">
    <source>
        <dbReference type="ARBA" id="ARBA00001946"/>
    </source>
</evidence>
<feature type="region of interest" description="Disordered" evidence="8">
    <location>
        <begin position="19"/>
        <end position="95"/>
    </location>
</feature>
<evidence type="ECO:0000259" key="9">
    <source>
        <dbReference type="SMART" id="SM00479"/>
    </source>
</evidence>
<keyword evidence="3" id="KW-0479">Metal-binding</keyword>
<name>A0AAN8WVH3_HALRR</name>
<dbReference type="GO" id="GO:0046872">
    <property type="term" value="F:metal ion binding"/>
    <property type="evidence" value="ECO:0007669"/>
    <property type="project" value="UniProtKB-KW"/>
</dbReference>
<feature type="compositionally biased region" description="Basic and acidic residues" evidence="8">
    <location>
        <begin position="25"/>
        <end position="34"/>
    </location>
</feature>
<keyword evidence="6" id="KW-0460">Magnesium</keyword>
<evidence type="ECO:0000256" key="8">
    <source>
        <dbReference type="SAM" id="MobiDB-lite"/>
    </source>
</evidence>
<dbReference type="Proteomes" id="UP001381693">
    <property type="component" value="Unassembled WGS sequence"/>
</dbReference>
<feature type="compositionally biased region" description="Basic and acidic residues" evidence="8">
    <location>
        <begin position="78"/>
        <end position="93"/>
    </location>
</feature>